<protein>
    <submittedName>
        <fullName evidence="1">Uncharacterized protein</fullName>
    </submittedName>
</protein>
<accession>A0A9X4H4U0</accession>
<comment type="caution">
    <text evidence="1">The sequence shown here is derived from an EMBL/GenBank/DDBJ whole genome shotgun (WGS) entry which is preliminary data.</text>
</comment>
<proteinExistence type="predicted"/>
<name>A0A9X4H4U0_9FIRM</name>
<gene>
    <name evidence="1" type="ORF">L7E55_11710</name>
</gene>
<dbReference type="Proteomes" id="UP001154312">
    <property type="component" value="Unassembled WGS sequence"/>
</dbReference>
<dbReference type="EMBL" id="JAKOAV010000022">
    <property type="protein sequence ID" value="MDF9409018.1"/>
    <property type="molecule type" value="Genomic_DNA"/>
</dbReference>
<organism evidence="1 2">
    <name type="scientific">Pelotomaculum isophthalicicum JI</name>
    <dbReference type="NCBI Taxonomy" id="947010"/>
    <lineage>
        <taxon>Bacteria</taxon>
        <taxon>Bacillati</taxon>
        <taxon>Bacillota</taxon>
        <taxon>Clostridia</taxon>
        <taxon>Eubacteriales</taxon>
        <taxon>Desulfotomaculaceae</taxon>
        <taxon>Pelotomaculum</taxon>
    </lineage>
</organism>
<evidence type="ECO:0000313" key="1">
    <source>
        <dbReference type="EMBL" id="MDF9409018.1"/>
    </source>
</evidence>
<keyword evidence="2" id="KW-1185">Reference proteome</keyword>
<sequence length="49" mass="5270">MVKIKTKVVLKIREGMSPINSVSTVPRLASDRTSGARSLTITPCLSLVD</sequence>
<dbReference type="AlphaFoldDB" id="A0A9X4H4U0"/>
<evidence type="ECO:0000313" key="2">
    <source>
        <dbReference type="Proteomes" id="UP001154312"/>
    </source>
</evidence>
<dbReference type="RefSeq" id="WP_277444430.1">
    <property type="nucleotide sequence ID" value="NZ_JAKOAV010000022.1"/>
</dbReference>
<reference evidence="1" key="1">
    <citation type="submission" date="2022-02" db="EMBL/GenBank/DDBJ databases">
        <authorList>
            <person name="Leng L."/>
        </authorList>
    </citation>
    <scope>NUCLEOTIDE SEQUENCE</scope>
    <source>
        <strain evidence="1">JI</strain>
    </source>
</reference>